<dbReference type="InterPro" id="IPR032710">
    <property type="entry name" value="NTF2-like_dom_sf"/>
</dbReference>
<evidence type="ECO:0000313" key="3">
    <source>
        <dbReference type="Proteomes" id="UP001500630"/>
    </source>
</evidence>
<evidence type="ECO:0000313" key="2">
    <source>
        <dbReference type="EMBL" id="GAA3528597.1"/>
    </source>
</evidence>
<name>A0ABP6V760_9ACTN</name>
<dbReference type="EMBL" id="BAABDQ010000001">
    <property type="protein sequence ID" value="GAA3528597.1"/>
    <property type="molecule type" value="Genomic_DNA"/>
</dbReference>
<sequence length="136" mass="15130">MSDQPSAREVAERFLQVTVGGDLPALADLYAEHSVIEIPFAPPGIPTRFEGREGHRSRFAMAGSRTRMDKVDNVRLHETADPSTVIVEYDLLGSLVPSGEPFERSYIMVMRIEDGLIAHSRDYSNPQPLTAYRGEV</sequence>
<organism evidence="2 3">
    <name type="scientific">Nonomuraea rosea</name>
    <dbReference type="NCBI Taxonomy" id="638574"/>
    <lineage>
        <taxon>Bacteria</taxon>
        <taxon>Bacillati</taxon>
        <taxon>Actinomycetota</taxon>
        <taxon>Actinomycetes</taxon>
        <taxon>Streptosporangiales</taxon>
        <taxon>Streptosporangiaceae</taxon>
        <taxon>Nonomuraea</taxon>
    </lineage>
</organism>
<protein>
    <submittedName>
        <fullName evidence="2">Nuclear transport factor 2 family protein</fullName>
    </submittedName>
</protein>
<dbReference type="InterPro" id="IPR037401">
    <property type="entry name" value="SnoaL-like"/>
</dbReference>
<reference evidence="3" key="1">
    <citation type="journal article" date="2019" name="Int. J. Syst. Evol. Microbiol.">
        <title>The Global Catalogue of Microorganisms (GCM) 10K type strain sequencing project: providing services to taxonomists for standard genome sequencing and annotation.</title>
        <authorList>
            <consortium name="The Broad Institute Genomics Platform"/>
            <consortium name="The Broad Institute Genome Sequencing Center for Infectious Disease"/>
            <person name="Wu L."/>
            <person name="Ma J."/>
        </authorList>
    </citation>
    <scope>NUCLEOTIDE SEQUENCE [LARGE SCALE GENOMIC DNA]</scope>
    <source>
        <strain evidence="3">JCM 17326</strain>
    </source>
</reference>
<gene>
    <name evidence="2" type="ORF">GCM10022419_004300</name>
</gene>
<dbReference type="RefSeq" id="WP_345558044.1">
    <property type="nucleotide sequence ID" value="NZ_BAABDQ010000001.1"/>
</dbReference>
<keyword evidence="3" id="KW-1185">Reference proteome</keyword>
<evidence type="ECO:0000259" key="1">
    <source>
        <dbReference type="Pfam" id="PF12680"/>
    </source>
</evidence>
<dbReference type="SUPFAM" id="SSF54427">
    <property type="entry name" value="NTF2-like"/>
    <property type="match status" value="1"/>
</dbReference>
<dbReference type="Pfam" id="PF12680">
    <property type="entry name" value="SnoaL_2"/>
    <property type="match status" value="1"/>
</dbReference>
<dbReference type="Gene3D" id="3.10.450.50">
    <property type="match status" value="1"/>
</dbReference>
<comment type="caution">
    <text evidence="2">The sequence shown here is derived from an EMBL/GenBank/DDBJ whole genome shotgun (WGS) entry which is preliminary data.</text>
</comment>
<accession>A0ABP6V760</accession>
<dbReference type="Proteomes" id="UP001500630">
    <property type="component" value="Unassembled WGS sequence"/>
</dbReference>
<feature type="domain" description="SnoaL-like" evidence="1">
    <location>
        <begin position="11"/>
        <end position="119"/>
    </location>
</feature>
<proteinExistence type="predicted"/>